<evidence type="ECO:0000256" key="1">
    <source>
        <dbReference type="ARBA" id="ARBA00000073"/>
    </source>
</evidence>
<comment type="similarity">
    <text evidence="2 4">Belongs to the pseudouridine synthase RluA family.</text>
</comment>
<keyword evidence="4" id="KW-0413">Isomerase</keyword>
<proteinExistence type="inferred from homology"/>
<dbReference type="PANTHER" id="PTHR21600">
    <property type="entry name" value="MITOCHONDRIAL RNA PSEUDOURIDINE SYNTHASE"/>
    <property type="match status" value="1"/>
</dbReference>
<name>A0ABQ3N7G9_9BACI</name>
<dbReference type="InterPro" id="IPR006224">
    <property type="entry name" value="PsdUridine_synth_RluA-like_CS"/>
</dbReference>
<dbReference type="InterPro" id="IPR050188">
    <property type="entry name" value="RluA_PseudoU_synthase"/>
</dbReference>
<dbReference type="InterPro" id="IPR006145">
    <property type="entry name" value="PsdUridine_synth_RsuA/RluA"/>
</dbReference>
<dbReference type="RefSeq" id="WP_191272338.1">
    <property type="nucleotide sequence ID" value="NZ_BNDS01000007.1"/>
</dbReference>
<evidence type="ECO:0000313" key="6">
    <source>
        <dbReference type="EMBL" id="GHH98455.1"/>
    </source>
</evidence>
<dbReference type="SUPFAM" id="SSF55120">
    <property type="entry name" value="Pseudouridine synthase"/>
    <property type="match status" value="1"/>
</dbReference>
<dbReference type="PANTHER" id="PTHR21600:SF35">
    <property type="entry name" value="PSEUDOURIDINE SYNTHASE"/>
    <property type="match status" value="1"/>
</dbReference>
<comment type="caution">
    <text evidence="6">The sequence shown here is derived from an EMBL/GenBank/DDBJ whole genome shotgun (WGS) entry which is preliminary data.</text>
</comment>
<gene>
    <name evidence="6" type="primary">rluD_2</name>
    <name evidence="6" type="ORF">AM1BK_19980</name>
</gene>
<dbReference type="EC" id="5.4.99.-" evidence="4"/>
<dbReference type="InterPro" id="IPR020103">
    <property type="entry name" value="PsdUridine_synth_cat_dom_sf"/>
</dbReference>
<dbReference type="PROSITE" id="PS50889">
    <property type="entry name" value="S4"/>
    <property type="match status" value="1"/>
</dbReference>
<dbReference type="EMBL" id="BNDS01000007">
    <property type="protein sequence ID" value="GHH98455.1"/>
    <property type="molecule type" value="Genomic_DNA"/>
</dbReference>
<organism evidence="6 7">
    <name type="scientific">Neobacillus kokaensis</name>
    <dbReference type="NCBI Taxonomy" id="2759023"/>
    <lineage>
        <taxon>Bacteria</taxon>
        <taxon>Bacillati</taxon>
        <taxon>Bacillota</taxon>
        <taxon>Bacilli</taxon>
        <taxon>Bacillales</taxon>
        <taxon>Bacillaceae</taxon>
        <taxon>Neobacillus</taxon>
    </lineage>
</organism>
<protein>
    <recommendedName>
        <fullName evidence="4">Pseudouridine synthase</fullName>
        <ecNumber evidence="4">5.4.99.-</ecNumber>
    </recommendedName>
</protein>
<evidence type="ECO:0000256" key="4">
    <source>
        <dbReference type="RuleBase" id="RU362028"/>
    </source>
</evidence>
<keyword evidence="3" id="KW-0694">RNA-binding</keyword>
<feature type="domain" description="Pseudouridine synthase RsuA/RluA-like" evidence="5">
    <location>
        <begin position="92"/>
        <end position="241"/>
    </location>
</feature>
<comment type="function">
    <text evidence="4">Responsible for synthesis of pseudouridine from uracil.</text>
</comment>
<dbReference type="CDD" id="cd02869">
    <property type="entry name" value="PseudoU_synth_RluA_like"/>
    <property type="match status" value="1"/>
</dbReference>
<evidence type="ECO:0000313" key="7">
    <source>
        <dbReference type="Proteomes" id="UP000637074"/>
    </source>
</evidence>
<keyword evidence="7" id="KW-1185">Reference proteome</keyword>
<dbReference type="Pfam" id="PF00849">
    <property type="entry name" value="PseudoU_synth_2"/>
    <property type="match status" value="1"/>
</dbReference>
<sequence>MTSRFQLKWEIDDHNAGLLIKDFLKIEEISRTALTDIKFKGGSILVNKETVNVRYKLQTGDELIVIFPLESPSEGAKGEDLPLTILFEDEFLVVINKPAGMNTIPSREHPSGSLANALVGYYEKLGFCSAPHIVTRLDRNTSGIVLVAKHRHVHHLFSLMQRKGQVYRTYEAIASGIIPDDSGTIAAPIGRKEDSIIEREVREDGQYACTHYQVIERHHKFTHVELKLETGRTHQIRVHMSYLGYPLMGDDLYGGPTNEMMDRQALHCKKIIFTHPLTHEKMIFTAPLPPDMARYLKAD</sequence>
<evidence type="ECO:0000256" key="2">
    <source>
        <dbReference type="ARBA" id="ARBA00010876"/>
    </source>
</evidence>
<dbReference type="InterPro" id="IPR006225">
    <property type="entry name" value="PsdUridine_synth_RluC/D"/>
</dbReference>
<reference evidence="6 7" key="1">
    <citation type="journal article" date="2022" name="Int. J. Syst. Evol. Microbiol.">
        <title>Neobacillus kokaensis sp. nov., isolated from soil.</title>
        <authorList>
            <person name="Yuki K."/>
            <person name="Matsubara H."/>
            <person name="Yamaguchi S."/>
        </authorList>
    </citation>
    <scope>NUCLEOTIDE SEQUENCE [LARGE SCALE GENOMIC DNA]</scope>
    <source>
        <strain evidence="6 7">LOB 377</strain>
    </source>
</reference>
<dbReference type="NCBIfam" id="TIGR00005">
    <property type="entry name" value="rluA_subfam"/>
    <property type="match status" value="1"/>
</dbReference>
<dbReference type="Gene3D" id="3.30.2350.10">
    <property type="entry name" value="Pseudouridine synthase"/>
    <property type="match status" value="1"/>
</dbReference>
<evidence type="ECO:0000256" key="3">
    <source>
        <dbReference type="PROSITE-ProRule" id="PRU00182"/>
    </source>
</evidence>
<dbReference type="PROSITE" id="PS01129">
    <property type="entry name" value="PSI_RLU"/>
    <property type="match status" value="1"/>
</dbReference>
<comment type="catalytic activity">
    <reaction evidence="1 4">
        <text>a uridine in RNA = a pseudouridine in RNA</text>
        <dbReference type="Rhea" id="RHEA:48348"/>
        <dbReference type="Rhea" id="RHEA-COMP:12068"/>
        <dbReference type="Rhea" id="RHEA-COMP:12069"/>
        <dbReference type="ChEBI" id="CHEBI:65314"/>
        <dbReference type="ChEBI" id="CHEBI:65315"/>
    </reaction>
</comment>
<dbReference type="Proteomes" id="UP000637074">
    <property type="component" value="Unassembled WGS sequence"/>
</dbReference>
<evidence type="ECO:0000259" key="5">
    <source>
        <dbReference type="Pfam" id="PF00849"/>
    </source>
</evidence>
<accession>A0ABQ3N7G9</accession>